<gene>
    <name evidence="1" type="ORF">SDC9_88610</name>
</gene>
<accession>A0A644ZNK3</accession>
<dbReference type="InterPro" id="IPR014942">
    <property type="entry name" value="AbiEii"/>
</dbReference>
<dbReference type="Pfam" id="PF08843">
    <property type="entry name" value="AbiEii"/>
    <property type="match status" value="1"/>
</dbReference>
<evidence type="ECO:0000313" key="1">
    <source>
        <dbReference type="EMBL" id="MPM41948.1"/>
    </source>
</evidence>
<evidence type="ECO:0008006" key="2">
    <source>
        <dbReference type="Google" id="ProtNLM"/>
    </source>
</evidence>
<dbReference type="EMBL" id="VSSQ01009547">
    <property type="protein sequence ID" value="MPM41948.1"/>
    <property type="molecule type" value="Genomic_DNA"/>
</dbReference>
<protein>
    <recommendedName>
        <fullName evidence="2">Nucleotidyl transferase AbiEii/AbiGii toxin family protein</fullName>
    </recommendedName>
</protein>
<sequence length="278" mass="31877">MATLIQLMQETLNTLDPALPNETKRIHLKELLQAYTLDFIYNHAEYRRLNFYGGTCLHTVYGLNRLSEDIDLDNSNQVPLESLETDLLAYFRNVVGVNDVTAKTQQGEWGILRTTLKFPVLNALNLTPFPNEALHLKVEVSQHMQTAIVLRTPLFLHGRSLVAAHFSLETMMAGKMIACLERNFKKGTQSNIKGRDFYDLLWFMQQGTRPLEAKLQKDGQQPYTTASAMALLQEKVNTLTRQDLAVDLLPLFEQRSFIDAWLDAFHENFERLVKGYIN</sequence>
<organism evidence="1">
    <name type="scientific">bioreactor metagenome</name>
    <dbReference type="NCBI Taxonomy" id="1076179"/>
    <lineage>
        <taxon>unclassified sequences</taxon>
        <taxon>metagenomes</taxon>
        <taxon>ecological metagenomes</taxon>
    </lineage>
</organism>
<dbReference type="Gene3D" id="3.10.450.620">
    <property type="entry name" value="JHP933, nucleotidyltransferase-like core domain"/>
    <property type="match status" value="1"/>
</dbReference>
<reference evidence="1" key="1">
    <citation type="submission" date="2019-08" db="EMBL/GenBank/DDBJ databases">
        <authorList>
            <person name="Kucharzyk K."/>
            <person name="Murdoch R.W."/>
            <person name="Higgins S."/>
            <person name="Loffler F."/>
        </authorList>
    </citation>
    <scope>NUCLEOTIDE SEQUENCE</scope>
</reference>
<dbReference type="AlphaFoldDB" id="A0A644ZNK3"/>
<comment type="caution">
    <text evidence="1">The sequence shown here is derived from an EMBL/GenBank/DDBJ whole genome shotgun (WGS) entry which is preliminary data.</text>
</comment>
<name>A0A644ZNK3_9ZZZZ</name>
<proteinExistence type="predicted"/>